<feature type="region of interest" description="Disordered" evidence="1">
    <location>
        <begin position="126"/>
        <end position="197"/>
    </location>
</feature>
<comment type="caution">
    <text evidence="2">The sequence shown here is derived from an EMBL/GenBank/DDBJ whole genome shotgun (WGS) entry which is preliminary data.</text>
</comment>
<feature type="region of interest" description="Disordered" evidence="1">
    <location>
        <begin position="262"/>
        <end position="281"/>
    </location>
</feature>
<accession>A0A395T6I9</accession>
<keyword evidence="3" id="KW-1185">Reference proteome</keyword>
<dbReference type="OrthoDB" id="5422628at2759"/>
<gene>
    <name evidence="2" type="ORF">FLONG3_2005</name>
</gene>
<feature type="region of interest" description="Disordered" evidence="1">
    <location>
        <begin position="1"/>
        <end position="22"/>
    </location>
</feature>
<dbReference type="STRING" id="694270.A0A395T6I9"/>
<feature type="compositionally biased region" description="Acidic residues" evidence="1">
    <location>
        <begin position="1352"/>
        <end position="1361"/>
    </location>
</feature>
<dbReference type="Proteomes" id="UP000266234">
    <property type="component" value="Unassembled WGS sequence"/>
</dbReference>
<feature type="region of interest" description="Disordered" evidence="1">
    <location>
        <begin position="1229"/>
        <end position="1361"/>
    </location>
</feature>
<dbReference type="EMBL" id="PXOG01000040">
    <property type="protein sequence ID" value="RGP79825.1"/>
    <property type="molecule type" value="Genomic_DNA"/>
</dbReference>
<feature type="compositionally biased region" description="Basic and acidic residues" evidence="1">
    <location>
        <begin position="1229"/>
        <end position="1251"/>
    </location>
</feature>
<feature type="compositionally biased region" description="Acidic residues" evidence="1">
    <location>
        <begin position="1266"/>
        <end position="1276"/>
    </location>
</feature>
<protein>
    <submittedName>
        <fullName evidence="2">Uncharacterized protein</fullName>
    </submittedName>
</protein>
<reference evidence="2 3" key="1">
    <citation type="journal article" date="2018" name="PLoS Pathog.">
        <title>Evolution of structural diversity of trichothecenes, a family of toxins produced by plant pathogenic and entomopathogenic fungi.</title>
        <authorList>
            <person name="Proctor R.H."/>
            <person name="McCormick S.P."/>
            <person name="Kim H.S."/>
            <person name="Cardoza R.E."/>
            <person name="Stanley A.M."/>
            <person name="Lindo L."/>
            <person name="Kelly A."/>
            <person name="Brown D.W."/>
            <person name="Lee T."/>
            <person name="Vaughan M.M."/>
            <person name="Alexander N.J."/>
            <person name="Busman M."/>
            <person name="Gutierrez S."/>
        </authorList>
    </citation>
    <scope>NUCLEOTIDE SEQUENCE [LARGE SCALE GENOMIC DNA]</scope>
    <source>
        <strain evidence="2 3">NRRL 20695</strain>
    </source>
</reference>
<feature type="region of interest" description="Disordered" evidence="1">
    <location>
        <begin position="1099"/>
        <end position="1136"/>
    </location>
</feature>
<organism evidence="2 3">
    <name type="scientific">Fusarium longipes</name>
    <dbReference type="NCBI Taxonomy" id="694270"/>
    <lineage>
        <taxon>Eukaryota</taxon>
        <taxon>Fungi</taxon>
        <taxon>Dikarya</taxon>
        <taxon>Ascomycota</taxon>
        <taxon>Pezizomycotina</taxon>
        <taxon>Sordariomycetes</taxon>
        <taxon>Hypocreomycetidae</taxon>
        <taxon>Hypocreales</taxon>
        <taxon>Nectriaceae</taxon>
        <taxon>Fusarium</taxon>
    </lineage>
</organism>
<feature type="compositionally biased region" description="Basic and acidic residues" evidence="1">
    <location>
        <begin position="1122"/>
        <end position="1135"/>
    </location>
</feature>
<sequence length="1361" mass="156896">MEDSSDNNNTLQSHGLNSDRDVLPEVVTATSEGTRIRRRSDKIEKLLETVLASFNIAFERIPPEAQQAYTRFQQNKNFREFGAALRHLLLEERLDELIRESPIFLHAAAELLDERYPQMNLRERLDELEGRKSKELSKTKSNRSPDSQRRAKKKARRGDETRSADDDSSRPLNAKSATTLTKQTRVRQKKSQKGQTVDQIRLGTNPRSGRAKIPIVNITSAENTDNDGGQNAPVNTPVVPGFVINTLKDSRNSERAKSIYEELQNRRSQETAQPKSIPEAPRPDFHLYPYKGWKVEQPTVLLHRARNFLADEDIDRTLDWSQKFAELTEYFSYLLYNWQGEEWGAELREVIEMLDTHQVFQKYHHDTPILNLNFDNTWPKYSKRLPPIPGADHPAGNSGGTENDDLGERKLLINQVRPAIDVHYKLPQKALLKYIDNYTYDARHTWGVAPDSMSTDRGVMNVENDTFEKCVFSNMSNTCKRLEVAEAEFKSESEKEPFSYDALRAFAALRGTRRAALQQSLSLLNNSENLAVCNVFRTLILPPTKIPEKSDAGIILPTMQVAKAPKKESRDPFSYTLAHRWYTKAEQHWGDWAYEHAVKECHGHRLWENRKEPIMDLPKNFKGPFAHDFLDHEMKKAMSLLKTCEILCYRIILQKERTPRAFMDDAVRCLSNGLIGKHWKDMGLEFHEEDLVPDSQDLVLIRPQEEDFLRLLGQHSKNKKMMDPNVKSFKLGPRSGIFEERVYNMFYGRDTANVSSFSFPEFMEELNRDCGGPVKRWRFSKKEAWNEACILHEKGIVVLRGKEVFRAEADLYPEQCVRWLNTSEDLDAFVQDQDPVSLKEPAENTEPSHENDEVETISTEVSIPQLKSAENYLFGCPRVEHIRTWEELAELVSDINNDTLKKDMRKTRDFYHHLCFRLGSTIRDLQAKKKAYRHQLTFTQRERNRDFLEFVVRLWDSDAQTRPNNEEKNPKKGNRMRITPAYQDIIKMVEPEAYSRDWDRYTLGRGGSDDLQNRERIRKGIIREAYENKSMIFPSRVDRYIDDSGLTVELPRRHEPVWSFAHSEQRNGKVPRFWDMNRWPLHLQSESTAERIRSGAFHNNASQNPMFSSAVGKSPHSPAPRTRQEKRREAEKEVYEETVLTPFSAQETDTSEHHTQTIPGLGEEIVVTYGDMADSRRTFTPGPPQYLLGDTPLQKKYIEDSIKRGIESTKPPTWGQRLGAMFGRSNVERDPMALPEVHPRDIPESKPRSESSGDEASGEDMAVGMDNDDIDIEMEDLVAQQLSDDLESTETPSPMIPSFPHSPEDLEESTPTAVQGGSRLAGQESEQQSVRPGSRQWRTRHLESRPLRLTIEEPESESPVE</sequence>
<evidence type="ECO:0000313" key="3">
    <source>
        <dbReference type="Proteomes" id="UP000266234"/>
    </source>
</evidence>
<feature type="region of interest" description="Disordered" evidence="1">
    <location>
        <begin position="386"/>
        <end position="405"/>
    </location>
</feature>
<name>A0A395T6I9_9HYPO</name>
<feature type="compositionally biased region" description="Polar residues" evidence="1">
    <location>
        <begin position="1"/>
        <end position="16"/>
    </location>
</feature>
<feature type="compositionally biased region" description="Basic and acidic residues" evidence="1">
    <location>
        <begin position="157"/>
        <end position="169"/>
    </location>
</feature>
<evidence type="ECO:0000313" key="2">
    <source>
        <dbReference type="EMBL" id="RGP79825.1"/>
    </source>
</evidence>
<feature type="compositionally biased region" description="Basic and acidic residues" evidence="1">
    <location>
        <begin position="126"/>
        <end position="138"/>
    </location>
</feature>
<proteinExistence type="predicted"/>
<evidence type="ECO:0000256" key="1">
    <source>
        <dbReference type="SAM" id="MobiDB-lite"/>
    </source>
</evidence>